<reference evidence="2" key="1">
    <citation type="journal article" date="2023" name="Science">
        <title>Genome structures resolve the early diversification of teleost fishes.</title>
        <authorList>
            <person name="Parey E."/>
            <person name="Louis A."/>
            <person name="Montfort J."/>
            <person name="Bouchez O."/>
            <person name="Roques C."/>
            <person name="Iampietro C."/>
            <person name="Lluch J."/>
            <person name="Castinel A."/>
            <person name="Donnadieu C."/>
            <person name="Desvignes T."/>
            <person name="Floi Bucao C."/>
            <person name="Jouanno E."/>
            <person name="Wen M."/>
            <person name="Mejri S."/>
            <person name="Dirks R."/>
            <person name="Jansen H."/>
            <person name="Henkel C."/>
            <person name="Chen W.J."/>
            <person name="Zahm M."/>
            <person name="Cabau C."/>
            <person name="Klopp C."/>
            <person name="Thompson A.W."/>
            <person name="Robinson-Rechavi M."/>
            <person name="Braasch I."/>
            <person name="Lecointre G."/>
            <person name="Bobe J."/>
            <person name="Postlethwait J.H."/>
            <person name="Berthelot C."/>
            <person name="Roest Crollius H."/>
            <person name="Guiguen Y."/>
        </authorList>
    </citation>
    <scope>NUCLEOTIDE SEQUENCE</scope>
    <source>
        <strain evidence="2">Concon-B</strain>
    </source>
</reference>
<name>A0A9Q1CY44_CONCO</name>
<dbReference type="EMBL" id="JAFJMO010000017">
    <property type="protein sequence ID" value="KAJ8252428.1"/>
    <property type="molecule type" value="Genomic_DNA"/>
</dbReference>
<keyword evidence="3" id="KW-1185">Reference proteome</keyword>
<sequence length="94" mass="10080">MLASGANHATPISTERVPSPNGRSLLVARESDPQCCRPYRAWSGSSSHCGRNFLCSVGGRLFQSPRDCNVPASPSQHCVDSRNARMTASEDVSC</sequence>
<gene>
    <name evidence="2" type="ORF">COCON_G00217400</name>
</gene>
<dbReference type="AlphaFoldDB" id="A0A9Q1CY44"/>
<comment type="caution">
    <text evidence="2">The sequence shown here is derived from an EMBL/GenBank/DDBJ whole genome shotgun (WGS) entry which is preliminary data.</text>
</comment>
<evidence type="ECO:0000313" key="3">
    <source>
        <dbReference type="Proteomes" id="UP001152803"/>
    </source>
</evidence>
<accession>A0A9Q1CY44</accession>
<dbReference type="Proteomes" id="UP001152803">
    <property type="component" value="Unassembled WGS sequence"/>
</dbReference>
<evidence type="ECO:0000256" key="1">
    <source>
        <dbReference type="SAM" id="MobiDB-lite"/>
    </source>
</evidence>
<proteinExistence type="predicted"/>
<organism evidence="2 3">
    <name type="scientific">Conger conger</name>
    <name type="common">Conger eel</name>
    <name type="synonym">Muraena conger</name>
    <dbReference type="NCBI Taxonomy" id="82655"/>
    <lineage>
        <taxon>Eukaryota</taxon>
        <taxon>Metazoa</taxon>
        <taxon>Chordata</taxon>
        <taxon>Craniata</taxon>
        <taxon>Vertebrata</taxon>
        <taxon>Euteleostomi</taxon>
        <taxon>Actinopterygii</taxon>
        <taxon>Neopterygii</taxon>
        <taxon>Teleostei</taxon>
        <taxon>Anguilliformes</taxon>
        <taxon>Congridae</taxon>
        <taxon>Conger</taxon>
    </lineage>
</organism>
<protein>
    <submittedName>
        <fullName evidence="2">Uncharacterized protein</fullName>
    </submittedName>
</protein>
<evidence type="ECO:0000313" key="2">
    <source>
        <dbReference type="EMBL" id="KAJ8252428.1"/>
    </source>
</evidence>
<feature type="region of interest" description="Disordered" evidence="1">
    <location>
        <begin position="1"/>
        <end position="24"/>
    </location>
</feature>